<dbReference type="EMBL" id="QXQA01000001">
    <property type="protein sequence ID" value="RIX60586.1"/>
    <property type="molecule type" value="Genomic_DNA"/>
</dbReference>
<dbReference type="InterPro" id="IPR012854">
    <property type="entry name" value="Cu_amine_oxidase-like_N"/>
</dbReference>
<dbReference type="Pfam" id="PF07833">
    <property type="entry name" value="Cu_amine_oxidN1"/>
    <property type="match status" value="1"/>
</dbReference>
<dbReference type="Gene3D" id="2.60.40.1120">
    <property type="entry name" value="Carboxypeptidase-like, regulatory domain"/>
    <property type="match status" value="1"/>
</dbReference>
<proteinExistence type="predicted"/>
<feature type="compositionally biased region" description="Polar residues" evidence="1">
    <location>
        <begin position="157"/>
        <end position="166"/>
    </location>
</feature>
<reference evidence="3 4" key="1">
    <citation type="submission" date="2018-09" db="EMBL/GenBank/DDBJ databases">
        <title>Paenibacillus aracenensis nov. sp. isolated from a cave in southern Spain.</title>
        <authorList>
            <person name="Jurado V."/>
            <person name="Gutierrez-Patricio S."/>
            <person name="Gonzalez-Pimentel J.L."/>
            <person name="Miller A.Z."/>
            <person name="Laiz L."/>
            <person name="Saiz-Jimenez C."/>
        </authorList>
    </citation>
    <scope>NUCLEOTIDE SEQUENCE [LARGE SCALE GENOMIC DNA]</scope>
    <source>
        <strain evidence="3 4">DSM 22867</strain>
    </source>
</reference>
<dbReference type="InterPro" id="IPR008969">
    <property type="entry name" value="CarboxyPept-like_regulatory"/>
</dbReference>
<feature type="compositionally biased region" description="Pro residues" evidence="1">
    <location>
        <begin position="1"/>
        <end position="33"/>
    </location>
</feature>
<dbReference type="AlphaFoldDB" id="A0A3A1VLS0"/>
<feature type="region of interest" description="Disordered" evidence="1">
    <location>
        <begin position="157"/>
        <end position="176"/>
    </location>
</feature>
<name>A0A3A1VLS0_9BACL</name>
<protein>
    <recommendedName>
        <fullName evidence="2">Copper amine oxidase-like N-terminal domain-containing protein</fullName>
    </recommendedName>
</protein>
<dbReference type="Gene3D" id="3.30.457.10">
    <property type="entry name" value="Copper amine oxidase-like, N-terminal domain"/>
    <property type="match status" value="1"/>
</dbReference>
<feature type="region of interest" description="Disordered" evidence="1">
    <location>
        <begin position="1"/>
        <end position="36"/>
    </location>
</feature>
<comment type="caution">
    <text evidence="3">The sequence shown here is derived from an EMBL/GenBank/DDBJ whole genome shotgun (WGS) entry which is preliminary data.</text>
</comment>
<evidence type="ECO:0000259" key="2">
    <source>
        <dbReference type="Pfam" id="PF07833"/>
    </source>
</evidence>
<dbReference type="InterPro" id="IPR036582">
    <property type="entry name" value="Mao_N_sf"/>
</dbReference>
<keyword evidence="4" id="KW-1185">Reference proteome</keyword>
<dbReference type="OrthoDB" id="2379109at2"/>
<gene>
    <name evidence="3" type="ORF">D3P08_00270</name>
</gene>
<evidence type="ECO:0000313" key="4">
    <source>
        <dbReference type="Proteomes" id="UP000266482"/>
    </source>
</evidence>
<feature type="domain" description="Copper amine oxidase-like N-terminal" evidence="2">
    <location>
        <begin position="45"/>
        <end position="150"/>
    </location>
</feature>
<dbReference type="SUPFAM" id="SSF55383">
    <property type="entry name" value="Copper amine oxidase, domain N"/>
    <property type="match status" value="1"/>
</dbReference>
<dbReference type="SUPFAM" id="SSF49464">
    <property type="entry name" value="Carboxypeptidase regulatory domain-like"/>
    <property type="match status" value="1"/>
</dbReference>
<evidence type="ECO:0000256" key="1">
    <source>
        <dbReference type="SAM" id="MobiDB-lite"/>
    </source>
</evidence>
<organism evidence="3 4">
    <name type="scientific">Paenibacillus nanensis</name>
    <dbReference type="NCBI Taxonomy" id="393251"/>
    <lineage>
        <taxon>Bacteria</taxon>
        <taxon>Bacillati</taxon>
        <taxon>Bacillota</taxon>
        <taxon>Bacilli</taxon>
        <taxon>Bacillales</taxon>
        <taxon>Paenibacillaceae</taxon>
        <taxon>Paenibacillus</taxon>
    </lineage>
</organism>
<accession>A0A3A1VLS0</accession>
<dbReference type="Proteomes" id="UP000266482">
    <property type="component" value="Unassembled WGS sequence"/>
</dbReference>
<sequence length="393" mass="42827">MTAKDPSPPSSSKPDPAPSSKPVPTPSSSPSTPPAAEAQKIHVFFKGKELQFDGTQPIIKNGTTLVPFRKLFETLGFKVDWIETKTYRQAIGTKSSLTIKLTIDSKTAKVNDKDVALSVPAQIISGKTMVPLRFISENSGYQVSYSRTGNITTIEINNPGTGTDQEPSAPEPTTPDLTVEPYVVKGYLLDAEGNPIAGASVYADNTLQYDSNILGTTDDSGYYRLELPPIATTWRMGAHFSKTIEGKTFTYDIYADGDQPFAGNSGAIRNFTWVNGDGYIFVYPDFYSFGDDLPEFDINDVEITLTPIQNGKAGKPITKRVGQVNDGNGIDQLPIARYKATVRWLPEGHDPIPMLVRLNNKGEYAESVEFTFGDSVSGANTLDFKQELEISAP</sequence>
<evidence type="ECO:0000313" key="3">
    <source>
        <dbReference type="EMBL" id="RIX60586.1"/>
    </source>
</evidence>